<evidence type="ECO:0000256" key="7">
    <source>
        <dbReference type="SAM" id="Phobius"/>
    </source>
</evidence>
<dbReference type="AlphaFoldDB" id="A0A5B8MPW1"/>
<evidence type="ECO:0000313" key="8">
    <source>
        <dbReference type="EMBL" id="QDZ21322.1"/>
    </source>
</evidence>
<evidence type="ECO:0000313" key="9">
    <source>
        <dbReference type="Proteomes" id="UP000316726"/>
    </source>
</evidence>
<dbReference type="PANTHER" id="PTHR33727">
    <property type="entry name" value="OS07G0446900 PROTEIN"/>
    <property type="match status" value="1"/>
</dbReference>
<dbReference type="Proteomes" id="UP000316726">
    <property type="component" value="Chromosome 5"/>
</dbReference>
<evidence type="ECO:0000256" key="6">
    <source>
        <dbReference type="SAM" id="MobiDB-lite"/>
    </source>
</evidence>
<evidence type="ECO:0000256" key="5">
    <source>
        <dbReference type="ARBA" id="ARBA00023136"/>
    </source>
</evidence>
<dbReference type="PANTHER" id="PTHR33727:SF5">
    <property type="entry name" value="PROTEIN, PUTATIVE (DUF3317)-RELATED"/>
    <property type="match status" value="1"/>
</dbReference>
<feature type="region of interest" description="Disordered" evidence="6">
    <location>
        <begin position="1"/>
        <end position="38"/>
    </location>
</feature>
<name>A0A5B8MPW1_9CHLO</name>
<sequence>MRTRASLRKKGDELGAGASGDGVSDPELKELKKRKQRDRDQVLSVTETMKSWVDDTIFKYNITFGLYMLDPWERCVFNLVAFLVFLFIIFSIYRQVVYISYLLS</sequence>
<gene>
    <name evidence="8" type="ORF">A3770_05p38400</name>
</gene>
<dbReference type="GO" id="GO:0005789">
    <property type="term" value="C:endoplasmic reticulum membrane"/>
    <property type="evidence" value="ECO:0007669"/>
    <property type="project" value="UniProtKB-SubCell"/>
</dbReference>
<dbReference type="OrthoDB" id="202672at2759"/>
<feature type="transmembrane region" description="Helical" evidence="7">
    <location>
        <begin position="75"/>
        <end position="93"/>
    </location>
</feature>
<accession>A0A5B8MPW1</accession>
<dbReference type="InterPro" id="IPR024512">
    <property type="entry name" value="Ser_palmitoyltrfase_ssu-like"/>
</dbReference>
<comment type="subcellular location">
    <subcellularLocation>
        <location evidence="1">Endoplasmic reticulum membrane</location>
        <topology evidence="1">Multi-pass membrane protein</topology>
    </subcellularLocation>
</comment>
<keyword evidence="3" id="KW-0256">Endoplasmic reticulum</keyword>
<evidence type="ECO:0000256" key="4">
    <source>
        <dbReference type="ARBA" id="ARBA00022989"/>
    </source>
</evidence>
<protein>
    <submittedName>
        <fullName evidence="8">Uncharacterized protein</fullName>
    </submittedName>
</protein>
<reference evidence="8 9" key="1">
    <citation type="submission" date="2018-07" db="EMBL/GenBank/DDBJ databases">
        <title>The complete nuclear genome of the prasinophyte Chloropicon primus (CCMP1205).</title>
        <authorList>
            <person name="Pombert J.-F."/>
            <person name="Otis C."/>
            <person name="Turmel M."/>
            <person name="Lemieux C."/>
        </authorList>
    </citation>
    <scope>NUCLEOTIDE SEQUENCE [LARGE SCALE GENOMIC DNA]</scope>
    <source>
        <strain evidence="8 9">CCMP1205</strain>
    </source>
</reference>
<keyword evidence="5 7" id="KW-0472">Membrane</keyword>
<evidence type="ECO:0000256" key="3">
    <source>
        <dbReference type="ARBA" id="ARBA00022824"/>
    </source>
</evidence>
<keyword evidence="4 7" id="KW-1133">Transmembrane helix</keyword>
<dbReference type="Pfam" id="PF11779">
    <property type="entry name" value="SPT_ssu-like"/>
    <property type="match status" value="1"/>
</dbReference>
<evidence type="ECO:0000256" key="1">
    <source>
        <dbReference type="ARBA" id="ARBA00004477"/>
    </source>
</evidence>
<dbReference type="EMBL" id="CP031038">
    <property type="protein sequence ID" value="QDZ21322.1"/>
    <property type="molecule type" value="Genomic_DNA"/>
</dbReference>
<keyword evidence="2 7" id="KW-0812">Transmembrane</keyword>
<keyword evidence="9" id="KW-1185">Reference proteome</keyword>
<proteinExistence type="predicted"/>
<organism evidence="8 9">
    <name type="scientific">Chloropicon primus</name>
    <dbReference type="NCBI Taxonomy" id="1764295"/>
    <lineage>
        <taxon>Eukaryota</taxon>
        <taxon>Viridiplantae</taxon>
        <taxon>Chlorophyta</taxon>
        <taxon>Chloropicophyceae</taxon>
        <taxon>Chloropicales</taxon>
        <taxon>Chloropicaceae</taxon>
        <taxon>Chloropicon</taxon>
    </lineage>
</organism>
<evidence type="ECO:0000256" key="2">
    <source>
        <dbReference type="ARBA" id="ARBA00022692"/>
    </source>
</evidence>